<gene>
    <name evidence="2" type="ORF">KC19_8G053400</name>
</gene>
<evidence type="ECO:0000313" key="2">
    <source>
        <dbReference type="EMBL" id="KAG0563713.1"/>
    </source>
</evidence>
<organism evidence="2 3">
    <name type="scientific">Ceratodon purpureus</name>
    <name type="common">Fire moss</name>
    <name type="synonym">Dicranum purpureum</name>
    <dbReference type="NCBI Taxonomy" id="3225"/>
    <lineage>
        <taxon>Eukaryota</taxon>
        <taxon>Viridiplantae</taxon>
        <taxon>Streptophyta</taxon>
        <taxon>Embryophyta</taxon>
        <taxon>Bryophyta</taxon>
        <taxon>Bryophytina</taxon>
        <taxon>Bryopsida</taxon>
        <taxon>Dicranidae</taxon>
        <taxon>Pseudoditrichales</taxon>
        <taxon>Ditrichaceae</taxon>
        <taxon>Ceratodon</taxon>
    </lineage>
</organism>
<keyword evidence="3" id="KW-1185">Reference proteome</keyword>
<proteinExistence type="predicted"/>
<dbReference type="EMBL" id="CM026429">
    <property type="protein sequence ID" value="KAG0563713.1"/>
    <property type="molecule type" value="Genomic_DNA"/>
</dbReference>
<dbReference type="AlphaFoldDB" id="A0A8T0GXT8"/>
<evidence type="ECO:0000313" key="3">
    <source>
        <dbReference type="Proteomes" id="UP000822688"/>
    </source>
</evidence>
<accession>A0A8T0GXT8</accession>
<comment type="caution">
    <text evidence="2">The sequence shown here is derived from an EMBL/GenBank/DDBJ whole genome shotgun (WGS) entry which is preliminary data.</text>
</comment>
<protein>
    <submittedName>
        <fullName evidence="2">Uncharacterized protein</fullName>
    </submittedName>
</protein>
<dbReference type="Proteomes" id="UP000822688">
    <property type="component" value="Chromosome 8"/>
</dbReference>
<reference evidence="2" key="1">
    <citation type="submission" date="2020-06" db="EMBL/GenBank/DDBJ databases">
        <title>WGS assembly of Ceratodon purpureus strain R40.</title>
        <authorList>
            <person name="Carey S.B."/>
            <person name="Jenkins J."/>
            <person name="Shu S."/>
            <person name="Lovell J.T."/>
            <person name="Sreedasyam A."/>
            <person name="Maumus F."/>
            <person name="Tiley G.P."/>
            <person name="Fernandez-Pozo N."/>
            <person name="Barry K."/>
            <person name="Chen C."/>
            <person name="Wang M."/>
            <person name="Lipzen A."/>
            <person name="Daum C."/>
            <person name="Saski C.A."/>
            <person name="Payton A.C."/>
            <person name="Mcbreen J.C."/>
            <person name="Conrad R.E."/>
            <person name="Kollar L.M."/>
            <person name="Olsson S."/>
            <person name="Huttunen S."/>
            <person name="Landis J.B."/>
            <person name="Wickett N.J."/>
            <person name="Johnson M.G."/>
            <person name="Rensing S.A."/>
            <person name="Grimwood J."/>
            <person name="Schmutz J."/>
            <person name="Mcdaniel S.F."/>
        </authorList>
    </citation>
    <scope>NUCLEOTIDE SEQUENCE</scope>
    <source>
        <strain evidence="2">R40</strain>
    </source>
</reference>
<evidence type="ECO:0000256" key="1">
    <source>
        <dbReference type="SAM" id="MobiDB-lite"/>
    </source>
</evidence>
<sequence>MCVLDREAGRSYGDQGMVESVVTSTSALDFLRRIFARVASYITRVRRLFFFKIAKDGSLEVEKERGDSEISENKVEGGLVEASRACDPDLTEIIVTSPKETTNHGIHDVDTKVVEPCLEDCATKCTSESKDMEEEYSAPLASIVEHTSATEQSTSDPCQQEPQSVACEPIYVSMPELHGEDCTANEHEKCHSLEQTASQEHEQNDGPCEADEEEKCLSPGPNHLQNEELVDAVIIHKSDCLQSLSQFTADNTENLVKGSSDVESLNLTSSRALKRKPSIKELNAAVAEQLTKCLNALERNMVPGKAEHRRAIILATLVAIAVWARNAKHLHQSLPRIRCSVINVHIRSRL</sequence>
<name>A0A8T0GXT8_CERPU</name>
<feature type="region of interest" description="Disordered" evidence="1">
    <location>
        <begin position="194"/>
        <end position="218"/>
    </location>
</feature>